<evidence type="ECO:0000256" key="4">
    <source>
        <dbReference type="ARBA" id="ARBA00023015"/>
    </source>
</evidence>
<dbReference type="SUPFAM" id="SSF47370">
    <property type="entry name" value="Bromodomain"/>
    <property type="match status" value="2"/>
</dbReference>
<evidence type="ECO:0000256" key="6">
    <source>
        <dbReference type="ARBA" id="ARBA00023163"/>
    </source>
</evidence>
<dbReference type="PANTHER" id="PTHR16062">
    <property type="entry name" value="SWI/SNF-RELATED"/>
    <property type="match status" value="1"/>
</dbReference>
<feature type="compositionally biased region" description="Polar residues" evidence="9">
    <location>
        <begin position="388"/>
        <end position="401"/>
    </location>
</feature>
<keyword evidence="3" id="KW-0156">Chromatin regulator</keyword>
<evidence type="ECO:0000256" key="7">
    <source>
        <dbReference type="ARBA" id="ARBA00023242"/>
    </source>
</evidence>
<sequence length="719" mass="77274">MESASKRKAGNAALSPGEGRPAKRQKAPGSGGETVESTTDMGLKFLDGLKQAKDKTGRPIAVHFMTLPDKDKLPDYYEFTKLPLALETIEEKLNNGEYASLAQVESDCKRLVNNAKAYNDKKSIIYEDAERLRKTASNWMVKHNPAYRDGSYVAVATPVPGEENMTPGKPTPRVALTPRVAAATPTSASSVVAERPRRAAALAQPDTPAPSKLRQSASAAPEPRATGTRNASSLSFQHAQEQIIQEVIDHTDPGGDLAIFQPFLNLPTRALKDYYQLIKDPMSLTAIKKKVQGVVGRDAPTGHTLFKSWDAFENAMGLVWKNARIYNEDGSELYNLSLELEEIFNAKLKAMKAKVDEPPQPKLKLNMSAGAAPTPAPKQQLKLKLRQSPVSGSQTPATRDSATPGVIVDNEALQRQRQHVNDSTGSRWSKPAEKAATPAAPNPFSVTRGSSAAIAPIPAAQTRTAGSPAANGVKQDIQSPALSAIRSGSNVPDAQRLSVLAQTPIPAMAPPQAISRHASGSPHPNGLYNQPNGLPNPVFQPPAPYVPPSIPRTDVFRKTPLKKVSEALIPGLTLNTHPALNLPHPWAITIPASKTKTHHSATINLSPTRSYLQITPKVPIALTGRLYRLFVQVNGNKTYEVNRVPVTAGINGGGEGAGFEGGKKKGEPVFEAKLVGGVNRIEVEIVAEKISKDGESMSGKDVVDIEKYTVFLHLARQGY</sequence>
<evidence type="ECO:0000256" key="8">
    <source>
        <dbReference type="PROSITE-ProRule" id="PRU00035"/>
    </source>
</evidence>
<accession>A0A6A5S1Q2</accession>
<dbReference type="OrthoDB" id="6017at2759"/>
<dbReference type="Pfam" id="PF22994">
    <property type="entry name" value="RSC4_Ig_like"/>
    <property type="match status" value="1"/>
</dbReference>
<evidence type="ECO:0000313" key="11">
    <source>
        <dbReference type="EMBL" id="KAF1932416.1"/>
    </source>
</evidence>
<dbReference type="PRINTS" id="PR00503">
    <property type="entry name" value="BROMODOMAIN"/>
</dbReference>
<evidence type="ECO:0000256" key="5">
    <source>
        <dbReference type="ARBA" id="ARBA00023117"/>
    </source>
</evidence>
<comment type="subcellular location">
    <subcellularLocation>
        <location evidence="1">Nucleus</location>
    </subcellularLocation>
</comment>
<dbReference type="FunFam" id="1.20.920.10:FF:000083">
    <property type="entry name" value="WGS project CABT00000000 data, contig 2.8"/>
    <property type="match status" value="1"/>
</dbReference>
<dbReference type="InterPro" id="IPR054551">
    <property type="entry name" value="RSC4_Ig-like"/>
</dbReference>
<keyword evidence="7" id="KW-0539">Nucleus</keyword>
<feature type="region of interest" description="Disordered" evidence="9">
    <location>
        <begin position="1"/>
        <end position="39"/>
    </location>
</feature>
<reference evidence="11" key="1">
    <citation type="journal article" date="2020" name="Stud. Mycol.">
        <title>101 Dothideomycetes genomes: a test case for predicting lifestyles and emergence of pathogens.</title>
        <authorList>
            <person name="Haridas S."/>
            <person name="Albert R."/>
            <person name="Binder M."/>
            <person name="Bloem J."/>
            <person name="Labutti K."/>
            <person name="Salamov A."/>
            <person name="Andreopoulos B."/>
            <person name="Baker S."/>
            <person name="Barry K."/>
            <person name="Bills G."/>
            <person name="Bluhm B."/>
            <person name="Cannon C."/>
            <person name="Castanera R."/>
            <person name="Culley D."/>
            <person name="Daum C."/>
            <person name="Ezra D."/>
            <person name="Gonzalez J."/>
            <person name="Henrissat B."/>
            <person name="Kuo A."/>
            <person name="Liang C."/>
            <person name="Lipzen A."/>
            <person name="Lutzoni F."/>
            <person name="Magnuson J."/>
            <person name="Mondo S."/>
            <person name="Nolan M."/>
            <person name="Ohm R."/>
            <person name="Pangilinan J."/>
            <person name="Park H.-J."/>
            <person name="Ramirez L."/>
            <person name="Alfaro M."/>
            <person name="Sun H."/>
            <person name="Tritt A."/>
            <person name="Yoshinaga Y."/>
            <person name="Zwiers L.-H."/>
            <person name="Turgeon B."/>
            <person name="Goodwin S."/>
            <person name="Spatafora J."/>
            <person name="Crous P."/>
            <person name="Grigoriev I."/>
        </authorList>
    </citation>
    <scope>NUCLEOTIDE SEQUENCE</scope>
    <source>
        <strain evidence="11">CBS 183.55</strain>
    </source>
</reference>
<dbReference type="SMART" id="SM00297">
    <property type="entry name" value="BROMO"/>
    <property type="match status" value="2"/>
</dbReference>
<gene>
    <name evidence="11" type="ORF">M421DRAFT_291360</name>
</gene>
<dbReference type="Pfam" id="PF00439">
    <property type="entry name" value="Bromodomain"/>
    <property type="match status" value="2"/>
</dbReference>
<dbReference type="Gene3D" id="1.20.920.10">
    <property type="entry name" value="Bromodomain-like"/>
    <property type="match status" value="2"/>
</dbReference>
<evidence type="ECO:0000313" key="12">
    <source>
        <dbReference type="Proteomes" id="UP000800082"/>
    </source>
</evidence>
<dbReference type="EMBL" id="ML978959">
    <property type="protein sequence ID" value="KAF1932416.1"/>
    <property type="molecule type" value="Genomic_DNA"/>
</dbReference>
<name>A0A6A5S1Q2_9PLEO</name>
<dbReference type="InterPro" id="IPR037382">
    <property type="entry name" value="Rsc/polybromo"/>
</dbReference>
<dbReference type="PROSITE" id="PS50014">
    <property type="entry name" value="BROMODOMAIN_2"/>
    <property type="match status" value="2"/>
</dbReference>
<dbReference type="GeneID" id="54346676"/>
<keyword evidence="12" id="KW-1185">Reference proteome</keyword>
<dbReference type="GO" id="GO:0006338">
    <property type="term" value="P:chromatin remodeling"/>
    <property type="evidence" value="ECO:0007669"/>
    <property type="project" value="InterPro"/>
</dbReference>
<keyword evidence="2" id="KW-0677">Repeat</keyword>
<dbReference type="CDD" id="cd04369">
    <property type="entry name" value="Bromodomain"/>
    <property type="match status" value="2"/>
</dbReference>
<dbReference type="RefSeq" id="XP_033452664.1">
    <property type="nucleotide sequence ID" value="XM_033589029.1"/>
</dbReference>
<keyword evidence="5 8" id="KW-0103">Bromodomain</keyword>
<feature type="compositionally biased region" description="Low complexity" evidence="9">
    <location>
        <begin position="434"/>
        <end position="443"/>
    </location>
</feature>
<dbReference type="AlphaFoldDB" id="A0A6A5S1Q2"/>
<feature type="region of interest" description="Disordered" evidence="9">
    <location>
        <begin position="511"/>
        <end position="543"/>
    </location>
</feature>
<evidence type="ECO:0000256" key="2">
    <source>
        <dbReference type="ARBA" id="ARBA00022737"/>
    </source>
</evidence>
<dbReference type="InterPro" id="IPR001487">
    <property type="entry name" value="Bromodomain"/>
</dbReference>
<feature type="region of interest" description="Disordered" evidence="9">
    <location>
        <begin position="359"/>
        <end position="449"/>
    </location>
</feature>
<dbReference type="InterPro" id="IPR036427">
    <property type="entry name" value="Bromodomain-like_sf"/>
</dbReference>
<dbReference type="GO" id="GO:0006368">
    <property type="term" value="P:transcription elongation by RNA polymerase II"/>
    <property type="evidence" value="ECO:0007669"/>
    <property type="project" value="TreeGrafter"/>
</dbReference>
<feature type="region of interest" description="Disordered" evidence="9">
    <location>
        <begin position="180"/>
        <end position="235"/>
    </location>
</feature>
<dbReference type="PANTHER" id="PTHR16062:SF21">
    <property type="entry name" value="CHROMATIN STRUCTURE-REMODELING COMPLEX SUBUNIT RSC1-RELATED"/>
    <property type="match status" value="1"/>
</dbReference>
<dbReference type="Proteomes" id="UP000800082">
    <property type="component" value="Unassembled WGS sequence"/>
</dbReference>
<keyword evidence="4" id="KW-0805">Transcription regulation</keyword>
<dbReference type="GO" id="GO:0016586">
    <property type="term" value="C:RSC-type complex"/>
    <property type="evidence" value="ECO:0007669"/>
    <property type="project" value="InterPro"/>
</dbReference>
<feature type="domain" description="Bromo" evidence="10">
    <location>
        <begin position="56"/>
        <end position="126"/>
    </location>
</feature>
<feature type="domain" description="Bromo" evidence="10">
    <location>
        <begin position="260"/>
        <end position="334"/>
    </location>
</feature>
<evidence type="ECO:0000256" key="3">
    <source>
        <dbReference type="ARBA" id="ARBA00022853"/>
    </source>
</evidence>
<protein>
    <submittedName>
        <fullName evidence="11">Bromodomain-containing protein</fullName>
    </submittedName>
</protein>
<evidence type="ECO:0000259" key="10">
    <source>
        <dbReference type="PROSITE" id="PS50014"/>
    </source>
</evidence>
<evidence type="ECO:0000256" key="9">
    <source>
        <dbReference type="SAM" id="MobiDB-lite"/>
    </source>
</evidence>
<evidence type="ECO:0000256" key="1">
    <source>
        <dbReference type="ARBA" id="ARBA00004123"/>
    </source>
</evidence>
<dbReference type="GO" id="GO:0003682">
    <property type="term" value="F:chromatin binding"/>
    <property type="evidence" value="ECO:0007669"/>
    <property type="project" value="TreeGrafter"/>
</dbReference>
<keyword evidence="6" id="KW-0804">Transcription</keyword>
<feature type="compositionally biased region" description="Low complexity" evidence="9">
    <location>
        <begin position="180"/>
        <end position="193"/>
    </location>
</feature>
<proteinExistence type="predicted"/>
<organism evidence="11 12">
    <name type="scientific">Didymella exigua CBS 183.55</name>
    <dbReference type="NCBI Taxonomy" id="1150837"/>
    <lineage>
        <taxon>Eukaryota</taxon>
        <taxon>Fungi</taxon>
        <taxon>Dikarya</taxon>
        <taxon>Ascomycota</taxon>
        <taxon>Pezizomycotina</taxon>
        <taxon>Dothideomycetes</taxon>
        <taxon>Pleosporomycetidae</taxon>
        <taxon>Pleosporales</taxon>
        <taxon>Pleosporineae</taxon>
        <taxon>Didymellaceae</taxon>
        <taxon>Didymella</taxon>
    </lineage>
</organism>